<proteinExistence type="predicted"/>
<dbReference type="PANTHER" id="PTHR27008:SF596">
    <property type="entry name" value="OS02G0215500 PROTEIN"/>
    <property type="match status" value="1"/>
</dbReference>
<dbReference type="InterPro" id="IPR051809">
    <property type="entry name" value="Plant_receptor-like_S/T_kinase"/>
</dbReference>
<keyword evidence="12" id="KW-1185">Reference proteome</keyword>
<evidence type="ECO:0000256" key="1">
    <source>
        <dbReference type="ARBA" id="ARBA00004370"/>
    </source>
</evidence>
<evidence type="ECO:0000256" key="3">
    <source>
        <dbReference type="ARBA" id="ARBA00022692"/>
    </source>
</evidence>
<dbReference type="Pfam" id="PF00560">
    <property type="entry name" value="LRR_1"/>
    <property type="match status" value="1"/>
</dbReference>
<comment type="subcellular location">
    <subcellularLocation>
        <location evidence="1">Membrane</location>
    </subcellularLocation>
</comment>
<gene>
    <name evidence="11" type="ORF">ILEXP_LOCUS54578</name>
</gene>
<evidence type="ECO:0000256" key="7">
    <source>
        <dbReference type="ARBA" id="ARBA00023136"/>
    </source>
</evidence>
<keyword evidence="5" id="KW-0677">Repeat</keyword>
<dbReference type="AlphaFoldDB" id="A0ABC8UTC1"/>
<dbReference type="Pfam" id="PF07714">
    <property type="entry name" value="PK_Tyr_Ser-Thr"/>
    <property type="match status" value="1"/>
</dbReference>
<keyword evidence="4" id="KW-0732">Signal</keyword>
<dbReference type="InterPro" id="IPR011009">
    <property type="entry name" value="Kinase-like_dom_sf"/>
</dbReference>
<keyword evidence="2" id="KW-0433">Leucine-rich repeat</keyword>
<evidence type="ECO:0000256" key="8">
    <source>
        <dbReference type="ARBA" id="ARBA00023180"/>
    </source>
</evidence>
<feature type="transmembrane region" description="Helical" evidence="9">
    <location>
        <begin position="210"/>
        <end position="235"/>
    </location>
</feature>
<dbReference type="InterPro" id="IPR032675">
    <property type="entry name" value="LRR_dom_sf"/>
</dbReference>
<dbReference type="GO" id="GO:0016020">
    <property type="term" value="C:membrane"/>
    <property type="evidence" value="ECO:0007669"/>
    <property type="project" value="UniProtKB-SubCell"/>
</dbReference>
<dbReference type="InterPro" id="IPR000719">
    <property type="entry name" value="Prot_kinase_dom"/>
</dbReference>
<evidence type="ECO:0000256" key="5">
    <source>
        <dbReference type="ARBA" id="ARBA00022737"/>
    </source>
</evidence>
<evidence type="ECO:0000256" key="4">
    <source>
        <dbReference type="ARBA" id="ARBA00022729"/>
    </source>
</evidence>
<evidence type="ECO:0000259" key="10">
    <source>
        <dbReference type="PROSITE" id="PS50011"/>
    </source>
</evidence>
<comment type="caution">
    <text evidence="11">The sequence shown here is derived from an EMBL/GenBank/DDBJ whole genome shotgun (WGS) entry which is preliminary data.</text>
</comment>
<dbReference type="InterPro" id="IPR001245">
    <property type="entry name" value="Ser-Thr/Tyr_kinase_cat_dom"/>
</dbReference>
<protein>
    <recommendedName>
        <fullName evidence="10">Protein kinase domain-containing protein</fullName>
    </recommendedName>
</protein>
<keyword evidence="6 9" id="KW-1133">Transmembrane helix</keyword>
<dbReference type="FunFam" id="3.80.10.10:FF:000041">
    <property type="entry name" value="LRR receptor-like serine/threonine-protein kinase ERECTA"/>
    <property type="match status" value="2"/>
</dbReference>
<reference evidence="11 12" key="1">
    <citation type="submission" date="2024-02" db="EMBL/GenBank/DDBJ databases">
        <authorList>
            <person name="Vignale AGUSTIN F."/>
            <person name="Sosa J E."/>
            <person name="Modenutti C."/>
        </authorList>
    </citation>
    <scope>NUCLEOTIDE SEQUENCE [LARGE SCALE GENOMIC DNA]</scope>
</reference>
<evidence type="ECO:0000313" key="12">
    <source>
        <dbReference type="Proteomes" id="UP001642360"/>
    </source>
</evidence>
<evidence type="ECO:0000256" key="2">
    <source>
        <dbReference type="ARBA" id="ARBA00022614"/>
    </source>
</evidence>
<evidence type="ECO:0000256" key="9">
    <source>
        <dbReference type="SAM" id="Phobius"/>
    </source>
</evidence>
<dbReference type="EMBL" id="CAUOFW020008913">
    <property type="protein sequence ID" value="CAK9184275.1"/>
    <property type="molecule type" value="Genomic_DNA"/>
</dbReference>
<dbReference type="FunFam" id="3.30.200.20:FF:000432">
    <property type="entry name" value="LRR receptor-like serine/threonine-protein kinase EFR"/>
    <property type="match status" value="1"/>
</dbReference>
<dbReference type="Gene3D" id="3.30.200.20">
    <property type="entry name" value="Phosphorylase Kinase, domain 1"/>
    <property type="match status" value="1"/>
</dbReference>
<dbReference type="InterPro" id="IPR001611">
    <property type="entry name" value="Leu-rich_rpt"/>
</dbReference>
<keyword evidence="3 9" id="KW-0812">Transmembrane</keyword>
<dbReference type="SUPFAM" id="SSF56112">
    <property type="entry name" value="Protein kinase-like (PK-like)"/>
    <property type="match status" value="1"/>
</dbReference>
<name>A0ABC8UTC1_9AQUA</name>
<dbReference type="SUPFAM" id="SSF52058">
    <property type="entry name" value="L domain-like"/>
    <property type="match status" value="1"/>
</dbReference>
<dbReference type="PANTHER" id="PTHR27008">
    <property type="entry name" value="OS04G0122200 PROTEIN"/>
    <property type="match status" value="1"/>
</dbReference>
<sequence>MSFNQFEGILPTSITNLSSQLTFLTFGGNKIGGSIPSEISNLFHLNALDMNTNFLRGNLPASIGMHTNLQIFLVGANQLTGEIPSSLGNITQPLRLDLALNNFQGSIPLGIWNLEYVQLLALYGNKLNSTIPKQLMNISSTQLLDVSLNFLTGSLPTEIGKLQHIVKLNVSNNKLSAEVLGNIKLCGGIPELHLKPCPVQKQEKRKKRTALKLVLVIVIPALFLSLAVAFLSMLLTRKVKKKPLSSPSFGQFLPKVSYQELLNATGGFSSGNLIDSGNFGSVYNGTLSPTGITVVVKVLKLNQRGASKSFMAECEALRNIQHRNLVKLVSVCSRTDFHGNDFKALAYEFMPNGS</sequence>
<keyword evidence="8" id="KW-0325">Glycoprotein</keyword>
<dbReference type="Gene3D" id="3.80.10.10">
    <property type="entry name" value="Ribonuclease Inhibitor"/>
    <property type="match status" value="1"/>
</dbReference>
<keyword evidence="7 9" id="KW-0472">Membrane</keyword>
<evidence type="ECO:0000313" key="11">
    <source>
        <dbReference type="EMBL" id="CAK9184275.1"/>
    </source>
</evidence>
<accession>A0ABC8UTC1</accession>
<organism evidence="11 12">
    <name type="scientific">Ilex paraguariensis</name>
    <name type="common">yerba mate</name>
    <dbReference type="NCBI Taxonomy" id="185542"/>
    <lineage>
        <taxon>Eukaryota</taxon>
        <taxon>Viridiplantae</taxon>
        <taxon>Streptophyta</taxon>
        <taxon>Embryophyta</taxon>
        <taxon>Tracheophyta</taxon>
        <taxon>Spermatophyta</taxon>
        <taxon>Magnoliopsida</taxon>
        <taxon>eudicotyledons</taxon>
        <taxon>Gunneridae</taxon>
        <taxon>Pentapetalae</taxon>
        <taxon>asterids</taxon>
        <taxon>campanulids</taxon>
        <taxon>Aquifoliales</taxon>
        <taxon>Aquifoliaceae</taxon>
        <taxon>Ilex</taxon>
    </lineage>
</organism>
<evidence type="ECO:0000256" key="6">
    <source>
        <dbReference type="ARBA" id="ARBA00022989"/>
    </source>
</evidence>
<feature type="domain" description="Protein kinase" evidence="10">
    <location>
        <begin position="268"/>
        <end position="354"/>
    </location>
</feature>
<dbReference type="Proteomes" id="UP001642360">
    <property type="component" value="Unassembled WGS sequence"/>
</dbReference>
<dbReference type="PROSITE" id="PS50011">
    <property type="entry name" value="PROTEIN_KINASE_DOM"/>
    <property type="match status" value="1"/>
</dbReference>